<accession>A0A3E2NBA2</accession>
<reference evidence="1 2" key="1">
    <citation type="submission" date="2018-07" db="EMBL/GenBank/DDBJ databases">
        <title>New species, Clostridium PI-S10-A1B.</title>
        <authorList>
            <person name="Krishna G."/>
            <person name="Summeta K."/>
            <person name="Shikha S."/>
            <person name="Prabhu P.B."/>
            <person name="Suresh K."/>
        </authorList>
    </citation>
    <scope>NUCLEOTIDE SEQUENCE [LARGE SCALE GENOMIC DNA]</scope>
    <source>
        <strain evidence="1 2">PI-S10-A1B</strain>
    </source>
</reference>
<protein>
    <submittedName>
        <fullName evidence="1">Uncharacterized protein</fullName>
    </submittedName>
</protein>
<dbReference type="EMBL" id="QOHO01000043">
    <property type="protein sequence ID" value="RFZ78224.1"/>
    <property type="molecule type" value="Genomic_DNA"/>
</dbReference>
<proteinExistence type="predicted"/>
<organism evidence="1 2">
    <name type="scientific">Lacrimispora amygdalina</name>
    <dbReference type="NCBI Taxonomy" id="253257"/>
    <lineage>
        <taxon>Bacteria</taxon>
        <taxon>Bacillati</taxon>
        <taxon>Bacillota</taxon>
        <taxon>Clostridia</taxon>
        <taxon>Lachnospirales</taxon>
        <taxon>Lachnospiraceae</taxon>
        <taxon>Lacrimispora</taxon>
    </lineage>
</organism>
<name>A0A3E2NBA2_9FIRM</name>
<dbReference type="RefSeq" id="WP_117417598.1">
    <property type="nucleotide sequence ID" value="NZ_QOHO01000043.1"/>
</dbReference>
<dbReference type="AlphaFoldDB" id="A0A3E2NBA2"/>
<dbReference type="OrthoDB" id="2078600at2"/>
<sequence length="346" mass="38590">MNRNKLTFSKEETKIYDLTLDLARGDYTQYIDSEKLSRVDLENYLRDKINKDMLQGKTLYQAYRRNNLVLFEIMEEITNITIGENVLNSPFIDAFVEVKNRALGDMTAFYSEGGLLSVASFAGNHWDTNRQAIDVGAEITLPSEWIYIHVYEDLERFLLGITGLEKIMDKIYKSTNKYIQDRLYAQFQNVANSVPDEFSKSGNDESALGSLVDLVQAAGGYSSMTLAGTKGALRKLANAVPDKMFADSQKQAKAATGSIGDWEGNTLMVIPQTLKSGTFELALDDSKVFVMGGDVKPIKLEFIGDTRSDMDTTGKKNNDQSVDIQVQTKLGMGLLLPPYFGVFTFA</sequence>
<evidence type="ECO:0000313" key="2">
    <source>
        <dbReference type="Proteomes" id="UP000260680"/>
    </source>
</evidence>
<comment type="caution">
    <text evidence="1">The sequence shown here is derived from an EMBL/GenBank/DDBJ whole genome shotgun (WGS) entry which is preliminary data.</text>
</comment>
<dbReference type="Proteomes" id="UP000260680">
    <property type="component" value="Unassembled WGS sequence"/>
</dbReference>
<gene>
    <name evidence="1" type="ORF">DS742_13985</name>
</gene>
<evidence type="ECO:0000313" key="1">
    <source>
        <dbReference type="EMBL" id="RFZ78224.1"/>
    </source>
</evidence>